<dbReference type="PROSITE" id="PS51257">
    <property type="entry name" value="PROKAR_LIPOPROTEIN"/>
    <property type="match status" value="1"/>
</dbReference>
<keyword evidence="2" id="KW-1185">Reference proteome</keyword>
<accession>A0ABU1SZW4</accession>
<reference evidence="1 2" key="1">
    <citation type="submission" date="2023-07" db="EMBL/GenBank/DDBJ databases">
        <title>Sequencing the genomes of 1000 actinobacteria strains.</title>
        <authorList>
            <person name="Klenk H.-P."/>
        </authorList>
    </citation>
    <scope>NUCLEOTIDE SEQUENCE [LARGE SCALE GENOMIC DNA]</scope>
    <source>
        <strain evidence="1 2">DSM 15539</strain>
    </source>
</reference>
<dbReference type="Proteomes" id="UP001266099">
    <property type="component" value="Unassembled WGS sequence"/>
</dbReference>
<gene>
    <name evidence="1" type="ORF">J2S36_000151</name>
</gene>
<organism evidence="1 2">
    <name type="scientific">Arcanobacterium hippocoleae</name>
    <dbReference type="NCBI Taxonomy" id="149017"/>
    <lineage>
        <taxon>Bacteria</taxon>
        <taxon>Bacillati</taxon>
        <taxon>Actinomycetota</taxon>
        <taxon>Actinomycetes</taxon>
        <taxon>Actinomycetales</taxon>
        <taxon>Actinomycetaceae</taxon>
        <taxon>Arcanobacterium</taxon>
    </lineage>
</organism>
<proteinExistence type="predicted"/>
<dbReference type="EMBL" id="JAVDUJ010000001">
    <property type="protein sequence ID" value="MDR6938608.1"/>
    <property type="molecule type" value="Genomic_DNA"/>
</dbReference>
<sequence length="287" mass="29819">MRWQVPFAAFTAAAGVACARKIGARFSQQKWERRHHDGSAVSLLGGFESACGVITSGITQVDTPYGKAHLVAAIASGAAGFIDDHLEDRFPAVGKGFKGHLGALKRGQLTSGMLKIICIGSGAVLSALMLQKAAIGNVKNVQQDAQTAVKNLLITGVDAVIVAGTANFLNLLDLAPGRALKVSLAGSVPAFISENDVAKSLSCGLITTSMLGLAKDLSGEKMLGDLGANALGSVLGVQFADFTKTQLLPKLGIAGVIIGLNFASEKFSFSKVIQENTVLNWIDQLGR</sequence>
<dbReference type="RefSeq" id="WP_309954570.1">
    <property type="nucleotide sequence ID" value="NZ_JAVDUJ010000001.1"/>
</dbReference>
<evidence type="ECO:0000313" key="2">
    <source>
        <dbReference type="Proteomes" id="UP001266099"/>
    </source>
</evidence>
<protein>
    <submittedName>
        <fullName evidence="1">Uncharacterized protein</fullName>
    </submittedName>
</protein>
<name>A0ABU1SZW4_9ACTO</name>
<comment type="caution">
    <text evidence="1">The sequence shown here is derived from an EMBL/GenBank/DDBJ whole genome shotgun (WGS) entry which is preliminary data.</text>
</comment>
<evidence type="ECO:0000313" key="1">
    <source>
        <dbReference type="EMBL" id="MDR6938608.1"/>
    </source>
</evidence>